<dbReference type="Proteomes" id="UP000243053">
    <property type="component" value="Unassembled WGS sequence"/>
</dbReference>
<dbReference type="Pfam" id="PF11333">
    <property type="entry name" value="DUF3135"/>
    <property type="match status" value="1"/>
</dbReference>
<comment type="caution">
    <text evidence="1">The sequence shown here is derived from an EMBL/GenBank/DDBJ whole genome shotgun (WGS) entry which is preliminary data.</text>
</comment>
<sequence>MNNNLLPDPKTLRELAENSPDKLELILRANIAALIERTSGSHRRRLQGLQFQIDAQRKLAKNPVDSCVRISRMMHDSFIELNRALTNFTKNQPICDKKKDSYIIYLKDRE</sequence>
<dbReference type="AlphaFoldDB" id="A0A1Y5EQQ5"/>
<name>A0A1Y5EQQ5_COLPS</name>
<evidence type="ECO:0000313" key="1">
    <source>
        <dbReference type="EMBL" id="OUR85028.1"/>
    </source>
</evidence>
<protein>
    <recommendedName>
        <fullName evidence="3">DUF3135 domain-containing protein</fullName>
    </recommendedName>
</protein>
<evidence type="ECO:0008006" key="3">
    <source>
        <dbReference type="Google" id="ProtNLM"/>
    </source>
</evidence>
<dbReference type="EMBL" id="MAAF01000006">
    <property type="protein sequence ID" value="OUR85028.1"/>
    <property type="molecule type" value="Genomic_DNA"/>
</dbReference>
<evidence type="ECO:0000313" key="2">
    <source>
        <dbReference type="Proteomes" id="UP000243053"/>
    </source>
</evidence>
<gene>
    <name evidence="1" type="ORF">A9Q75_00565</name>
</gene>
<organism evidence="1 2">
    <name type="scientific">Colwellia psychrerythraea</name>
    <name type="common">Vibrio psychroerythus</name>
    <dbReference type="NCBI Taxonomy" id="28229"/>
    <lineage>
        <taxon>Bacteria</taxon>
        <taxon>Pseudomonadati</taxon>
        <taxon>Pseudomonadota</taxon>
        <taxon>Gammaproteobacteria</taxon>
        <taxon>Alteromonadales</taxon>
        <taxon>Colwelliaceae</taxon>
        <taxon>Colwellia</taxon>
    </lineage>
</organism>
<proteinExistence type="predicted"/>
<accession>A0A1Y5EQQ5</accession>
<dbReference type="InterPro" id="IPR021482">
    <property type="entry name" value="DUF3135"/>
</dbReference>
<reference evidence="2" key="1">
    <citation type="journal article" date="2017" name="Proc. Natl. Acad. Sci. U.S.A.">
        <title>Simulation of Deepwater Horizon oil plume reveals substrate specialization within a complex community of hydrocarbon degraders.</title>
        <authorList>
            <person name="Hu P."/>
            <person name="Dubinsky E.A."/>
            <person name="Probst A.J."/>
            <person name="Wang J."/>
            <person name="Sieber C.M.K."/>
            <person name="Tom L.M."/>
            <person name="Gardinali P."/>
            <person name="Banfield J.F."/>
            <person name="Atlas R.M."/>
            <person name="Andersen G.L."/>
        </authorList>
    </citation>
    <scope>NUCLEOTIDE SEQUENCE [LARGE SCALE GENOMIC DNA]</scope>
</reference>